<feature type="transmembrane region" description="Helical" evidence="1">
    <location>
        <begin position="15"/>
        <end position="34"/>
    </location>
</feature>
<dbReference type="EMBL" id="CP025781">
    <property type="protein sequence ID" value="QBC44053.1"/>
    <property type="molecule type" value="Genomic_DNA"/>
</dbReference>
<dbReference type="AlphaFoldDB" id="A0A7G3GAE6"/>
<evidence type="ECO:0000313" key="2">
    <source>
        <dbReference type="EMBL" id="QBC44053.1"/>
    </source>
</evidence>
<reference evidence="2 3" key="1">
    <citation type="submission" date="2018-01" db="EMBL/GenBank/DDBJ databases">
        <title>Genome sequence of Iodobacter sp. strain PCH194 isolated from Indian Trans-Himalaya.</title>
        <authorList>
            <person name="Kumar V."/>
            <person name="Thakur V."/>
            <person name="Kumar S."/>
            <person name="Singh D."/>
        </authorList>
    </citation>
    <scope>NUCLEOTIDE SEQUENCE [LARGE SCALE GENOMIC DNA]</scope>
    <source>
        <strain evidence="2 3">PCH194</strain>
    </source>
</reference>
<evidence type="ECO:0000256" key="1">
    <source>
        <dbReference type="SAM" id="Phobius"/>
    </source>
</evidence>
<keyword evidence="1" id="KW-1133">Transmembrane helix</keyword>
<name>A0A7G3GAE6_9NEIS</name>
<dbReference type="RefSeq" id="WP_130106608.1">
    <property type="nucleotide sequence ID" value="NZ_CP025781.1"/>
</dbReference>
<keyword evidence="1" id="KW-0472">Membrane</keyword>
<keyword evidence="1" id="KW-0812">Transmembrane</keyword>
<keyword evidence="3" id="KW-1185">Reference proteome</keyword>
<gene>
    <name evidence="2" type="ORF">C1H71_11275</name>
</gene>
<sequence>MEKKNQESWHVEKSINLGSLVSLVAVVAALFTYMSRLEGRISILEVKIDTKSRQNQQRDQQSKDLGVEIKADLKELRAKIDTAMERQNKSH</sequence>
<proteinExistence type="predicted"/>
<organism evidence="2 3">
    <name type="scientific">Iodobacter fluviatilis</name>
    <dbReference type="NCBI Taxonomy" id="537"/>
    <lineage>
        <taxon>Bacteria</taxon>
        <taxon>Pseudomonadati</taxon>
        <taxon>Pseudomonadota</taxon>
        <taxon>Betaproteobacteria</taxon>
        <taxon>Neisseriales</taxon>
        <taxon>Chitinibacteraceae</taxon>
        <taxon>Iodobacter</taxon>
    </lineage>
</organism>
<dbReference type="KEGG" id="ifl:C1H71_11275"/>
<protein>
    <submittedName>
        <fullName evidence="2">Uncharacterized protein</fullName>
    </submittedName>
</protein>
<dbReference type="Proteomes" id="UP000515917">
    <property type="component" value="Chromosome"/>
</dbReference>
<accession>A0A7G3GAE6</accession>
<evidence type="ECO:0000313" key="3">
    <source>
        <dbReference type="Proteomes" id="UP000515917"/>
    </source>
</evidence>